<dbReference type="AlphaFoldDB" id="A0A4R8XQ26"/>
<dbReference type="PANTHER" id="PTHR43077:SF5">
    <property type="entry name" value="PHAGE INFECTION PROTEIN"/>
    <property type="match status" value="1"/>
</dbReference>
<dbReference type="NCBIfam" id="TIGR03062">
    <property type="entry name" value="pip_yhgE_Cterm"/>
    <property type="match status" value="1"/>
</dbReference>
<sequence>MSTRLEKLFSRTPGQRRGAFGALLAGLIVVPLAVAGLFAGALATADQRVDTLPAIVVNNDEIVTTTLPDGTEQPVLAGRLLVTELTKPSGDGSQATGFAWTISNSEDAAAALASGDAYAVLTIPKDFSASVTSLGGATPIQADLGIRTDDAHSYLAGSVAQSVGTAMSGVFGREITSQYLNGLYTNLAVLGESLTQAADGAAQVRAGVAGVATGLDSLAGGTAAAASGASSAANGAASFSSGVTEYTRGVTGLSDGLTRLDIGAAGLAPLTTGLPAYAAGVQASADGFRQLNAAMQSDPRVADYAPALLQLQGGLDALAAQSPGISEAGPGIEGVLDGLSQSANGASLLSAGGSDLRGGAGDLATGVAGISTGLSQLATGTTDAAAGARLLESGAGELASGLRDGADTAAPLSDTDPETTAAVVAEPVGITAERDNAFASIGPVIGMVFVPIGLWIGALAIFLVMKPLSAIALASTASTGGLVARSLGRAFGIAAAQAVVVVMLLHSTLGVSWSILPSTLAFAVFLGLTFTAVHHFLTAAFGRVGIVLSLVLLALQLTAVGGLYPIELVSAPFQVLSPFLPLTWAVQGMQAIVSGGGGGAGGPAAILVIFALVSVLASYWTVAGRRGARSFGLAQART</sequence>
<dbReference type="NCBIfam" id="TIGR03061">
    <property type="entry name" value="pip_yhgE_Nterm"/>
    <property type="match status" value="1"/>
</dbReference>
<evidence type="ECO:0000256" key="1">
    <source>
        <dbReference type="ARBA" id="ARBA00004141"/>
    </source>
</evidence>
<feature type="transmembrane region" description="Helical" evidence="5">
    <location>
        <begin position="444"/>
        <end position="465"/>
    </location>
</feature>
<dbReference type="InterPro" id="IPR051328">
    <property type="entry name" value="T7SS_ABC-Transporter"/>
</dbReference>
<evidence type="ECO:0000256" key="5">
    <source>
        <dbReference type="SAM" id="Phobius"/>
    </source>
</evidence>
<dbReference type="Gene3D" id="3.40.1710.10">
    <property type="entry name" value="abc type-2 transporter like domain"/>
    <property type="match status" value="1"/>
</dbReference>
<dbReference type="RefSeq" id="WP_134369567.1">
    <property type="nucleotide sequence ID" value="NZ_SOGN01000035.1"/>
</dbReference>
<dbReference type="GO" id="GO:0016020">
    <property type="term" value="C:membrane"/>
    <property type="evidence" value="ECO:0007669"/>
    <property type="project" value="UniProtKB-SubCell"/>
</dbReference>
<keyword evidence="4 5" id="KW-0472">Membrane</keyword>
<comment type="subcellular location">
    <subcellularLocation>
        <location evidence="1">Membrane</location>
        <topology evidence="1">Multi-pass membrane protein</topology>
    </subcellularLocation>
</comment>
<evidence type="ECO:0000256" key="2">
    <source>
        <dbReference type="ARBA" id="ARBA00022692"/>
    </source>
</evidence>
<dbReference type="PANTHER" id="PTHR43077">
    <property type="entry name" value="TRANSPORT PERMEASE YVFS-RELATED"/>
    <property type="match status" value="1"/>
</dbReference>
<keyword evidence="2 5" id="KW-0812">Transmembrane</keyword>
<evidence type="ECO:0000256" key="4">
    <source>
        <dbReference type="ARBA" id="ARBA00023136"/>
    </source>
</evidence>
<feature type="transmembrane region" description="Helical" evidence="5">
    <location>
        <begin position="511"/>
        <end position="533"/>
    </location>
</feature>
<keyword evidence="7" id="KW-1185">Reference proteome</keyword>
<evidence type="ECO:0000313" key="6">
    <source>
        <dbReference type="EMBL" id="TFC81135.1"/>
    </source>
</evidence>
<organism evidence="6 7">
    <name type="scientific">Cryobacterium cheniae</name>
    <dbReference type="NCBI Taxonomy" id="1259262"/>
    <lineage>
        <taxon>Bacteria</taxon>
        <taxon>Bacillati</taxon>
        <taxon>Actinomycetota</taxon>
        <taxon>Actinomycetes</taxon>
        <taxon>Micrococcales</taxon>
        <taxon>Microbacteriaceae</taxon>
        <taxon>Cryobacterium</taxon>
    </lineage>
</organism>
<feature type="transmembrane region" description="Helical" evidence="5">
    <location>
        <begin position="20"/>
        <end position="43"/>
    </location>
</feature>
<dbReference type="Proteomes" id="UP000298433">
    <property type="component" value="Unassembled WGS sequence"/>
</dbReference>
<dbReference type="InterPro" id="IPR017501">
    <property type="entry name" value="Phage_infect_YhgE_C"/>
</dbReference>
<feature type="transmembrane region" description="Helical" evidence="5">
    <location>
        <begin position="486"/>
        <end position="505"/>
    </location>
</feature>
<keyword evidence="3 5" id="KW-1133">Transmembrane helix</keyword>
<name>A0A4R8XQ26_9MICO</name>
<reference evidence="6 7" key="1">
    <citation type="submission" date="2019-03" db="EMBL/GenBank/DDBJ databases">
        <title>Genomics of glacier-inhabiting Cryobacterium strains.</title>
        <authorList>
            <person name="Liu Q."/>
            <person name="Xin Y.-H."/>
        </authorList>
    </citation>
    <scope>NUCLEOTIDE SEQUENCE [LARGE SCALE GENOMIC DNA]</scope>
    <source>
        <strain evidence="6 7">TMT2-48-2</strain>
    </source>
</reference>
<evidence type="ECO:0000313" key="7">
    <source>
        <dbReference type="Proteomes" id="UP000298433"/>
    </source>
</evidence>
<gene>
    <name evidence="6" type="ORF">E3T23_06455</name>
</gene>
<evidence type="ECO:0000256" key="3">
    <source>
        <dbReference type="ARBA" id="ARBA00022989"/>
    </source>
</evidence>
<protein>
    <submittedName>
        <fullName evidence="6">YhgE/Pip domain-containing protein</fullName>
    </submittedName>
</protein>
<dbReference type="EMBL" id="SOGN01000035">
    <property type="protein sequence ID" value="TFC81135.1"/>
    <property type="molecule type" value="Genomic_DNA"/>
</dbReference>
<feature type="transmembrane region" description="Helical" evidence="5">
    <location>
        <begin position="545"/>
        <end position="566"/>
    </location>
</feature>
<dbReference type="InterPro" id="IPR017500">
    <property type="entry name" value="Phage_infect_YhgE_N"/>
</dbReference>
<accession>A0A4R8XQ26</accession>
<dbReference type="OrthoDB" id="9811483at2"/>
<comment type="caution">
    <text evidence="6">The sequence shown here is derived from an EMBL/GenBank/DDBJ whole genome shotgun (WGS) entry which is preliminary data.</text>
</comment>
<feature type="transmembrane region" description="Helical" evidence="5">
    <location>
        <begin position="604"/>
        <end position="622"/>
    </location>
</feature>
<proteinExistence type="predicted"/>